<dbReference type="OrthoDB" id="4361052at2759"/>
<proteinExistence type="predicted"/>
<keyword evidence="4" id="KW-1185">Reference proteome</keyword>
<evidence type="ECO:0000313" key="3">
    <source>
        <dbReference type="EMBL" id="KAJ5387076.1"/>
    </source>
</evidence>
<dbReference type="RefSeq" id="XP_056484874.1">
    <property type="nucleotide sequence ID" value="XM_056634254.1"/>
</dbReference>
<evidence type="ECO:0000256" key="2">
    <source>
        <dbReference type="ARBA" id="ARBA00023043"/>
    </source>
</evidence>
<reference evidence="3" key="2">
    <citation type="journal article" date="2023" name="IMA Fungus">
        <title>Comparative genomic study of the Penicillium genus elucidates a diverse pangenome and 15 lateral gene transfer events.</title>
        <authorList>
            <person name="Petersen C."/>
            <person name="Sorensen T."/>
            <person name="Nielsen M.R."/>
            <person name="Sondergaard T.E."/>
            <person name="Sorensen J.L."/>
            <person name="Fitzpatrick D.A."/>
            <person name="Frisvad J.C."/>
            <person name="Nielsen K.L."/>
        </authorList>
    </citation>
    <scope>NUCLEOTIDE SEQUENCE</scope>
    <source>
        <strain evidence="3">IBT 29677</strain>
    </source>
</reference>
<dbReference type="GeneID" id="81373234"/>
<evidence type="ECO:0000256" key="1">
    <source>
        <dbReference type="ARBA" id="ARBA00022737"/>
    </source>
</evidence>
<evidence type="ECO:0000313" key="4">
    <source>
        <dbReference type="Proteomes" id="UP001147747"/>
    </source>
</evidence>
<dbReference type="AlphaFoldDB" id="A0A9W9VPQ6"/>
<dbReference type="InterPro" id="IPR036770">
    <property type="entry name" value="Ankyrin_rpt-contain_sf"/>
</dbReference>
<dbReference type="SUPFAM" id="SSF48403">
    <property type="entry name" value="Ankyrin repeat"/>
    <property type="match status" value="1"/>
</dbReference>
<gene>
    <name evidence="3" type="ORF">N7509_009617</name>
</gene>
<name>A0A9W9VPQ6_9EURO</name>
<dbReference type="PANTHER" id="PTHR24173:SF74">
    <property type="entry name" value="ANKYRIN REPEAT DOMAIN-CONTAINING PROTEIN 16"/>
    <property type="match status" value="1"/>
</dbReference>
<sequence>MAAAEILRNTMNLLELIASGDAGDDEHAMLLLLCAACGWEFMLRQLLERGCSPDAPTPSACLFSSIILKGLSPYDRHRQFIRNPSALAFAAYNGHLGTTRLLLEYNASLCEEKDQFTPNPLTLAIAHSHLPIASIDRKRSWSESLLEKVLKDGAIDIMKILQRRGIFDSLMHDERGEALIDAAGGGVRTMEYLLGQGYKVTPNSEEAQLALMGAVKRADTDVINLLYARGLVFDISVVHRRNLLGCIECPSTDIEKVISTLDTLLAHGVDITAADSPLFNVLSKGGNCKTKDIEHICDSNDVEQYVSLLLDRNADPMQSRRRSDVCPISAAAALNKSMVHLMLKALDGRNICLQQFERQISYAKIQALQSGNPGVVSLLRRAYFRKKYEESPRHPA</sequence>
<dbReference type="Proteomes" id="UP001147747">
    <property type="component" value="Unassembled WGS sequence"/>
</dbReference>
<dbReference type="PANTHER" id="PTHR24173">
    <property type="entry name" value="ANKYRIN REPEAT CONTAINING"/>
    <property type="match status" value="1"/>
</dbReference>
<dbReference type="Gene3D" id="1.25.40.20">
    <property type="entry name" value="Ankyrin repeat-containing domain"/>
    <property type="match status" value="2"/>
</dbReference>
<comment type="caution">
    <text evidence="3">The sequence shown here is derived from an EMBL/GenBank/DDBJ whole genome shotgun (WGS) entry which is preliminary data.</text>
</comment>
<accession>A0A9W9VPQ6</accession>
<organism evidence="3 4">
    <name type="scientific">Penicillium cosmopolitanum</name>
    <dbReference type="NCBI Taxonomy" id="1131564"/>
    <lineage>
        <taxon>Eukaryota</taxon>
        <taxon>Fungi</taxon>
        <taxon>Dikarya</taxon>
        <taxon>Ascomycota</taxon>
        <taxon>Pezizomycotina</taxon>
        <taxon>Eurotiomycetes</taxon>
        <taxon>Eurotiomycetidae</taxon>
        <taxon>Eurotiales</taxon>
        <taxon>Aspergillaceae</taxon>
        <taxon>Penicillium</taxon>
    </lineage>
</organism>
<protein>
    <submittedName>
        <fullName evidence="3">Uncharacterized protein</fullName>
    </submittedName>
</protein>
<dbReference type="EMBL" id="JAPZBU010000009">
    <property type="protein sequence ID" value="KAJ5387076.1"/>
    <property type="molecule type" value="Genomic_DNA"/>
</dbReference>
<keyword evidence="1" id="KW-0677">Repeat</keyword>
<reference evidence="3" key="1">
    <citation type="submission" date="2022-12" db="EMBL/GenBank/DDBJ databases">
        <authorList>
            <person name="Petersen C."/>
        </authorList>
    </citation>
    <scope>NUCLEOTIDE SEQUENCE</scope>
    <source>
        <strain evidence="3">IBT 29677</strain>
    </source>
</reference>
<keyword evidence="2" id="KW-0040">ANK repeat</keyword>